<dbReference type="RefSeq" id="XP_034245001.1">
    <property type="nucleotide sequence ID" value="XM_034389110.1"/>
</dbReference>
<sequence>MPASSFKGITMKAALVFLVVAVAAALAQAADYNGVVQVEKAVPANLVSTASCLLSAVREAFSVAARVVGVCLSEPQNISVCIMEIIPQVFQDARFAFRDCQGTA</sequence>
<gene>
    <name evidence="3" type="primary">LOC117647383</name>
</gene>
<feature type="chain" id="PRO_5028445476" evidence="1">
    <location>
        <begin position="30"/>
        <end position="104"/>
    </location>
</feature>
<dbReference type="AlphaFoldDB" id="A0A6P8Z5B2"/>
<organism evidence="3">
    <name type="scientific">Thrips palmi</name>
    <name type="common">Melon thrips</name>
    <dbReference type="NCBI Taxonomy" id="161013"/>
    <lineage>
        <taxon>Eukaryota</taxon>
        <taxon>Metazoa</taxon>
        <taxon>Ecdysozoa</taxon>
        <taxon>Arthropoda</taxon>
        <taxon>Hexapoda</taxon>
        <taxon>Insecta</taxon>
        <taxon>Pterygota</taxon>
        <taxon>Neoptera</taxon>
        <taxon>Paraneoptera</taxon>
        <taxon>Thysanoptera</taxon>
        <taxon>Terebrantia</taxon>
        <taxon>Thripoidea</taxon>
        <taxon>Thripidae</taxon>
        <taxon>Thrips</taxon>
    </lineage>
</organism>
<evidence type="ECO:0000256" key="1">
    <source>
        <dbReference type="SAM" id="SignalP"/>
    </source>
</evidence>
<name>A0A6P8Z5B2_THRPL</name>
<evidence type="ECO:0000313" key="3">
    <source>
        <dbReference type="RefSeq" id="XP_034245001.1"/>
    </source>
</evidence>
<protein>
    <submittedName>
        <fullName evidence="3">Uncharacterized protein LOC117647383</fullName>
    </submittedName>
</protein>
<evidence type="ECO:0000313" key="2">
    <source>
        <dbReference type="Proteomes" id="UP000515158"/>
    </source>
</evidence>
<keyword evidence="2" id="KW-1185">Reference proteome</keyword>
<dbReference type="GeneID" id="117647383"/>
<feature type="signal peptide" evidence="1">
    <location>
        <begin position="1"/>
        <end position="29"/>
    </location>
</feature>
<proteinExistence type="predicted"/>
<dbReference type="InParanoid" id="A0A6P8Z5B2"/>
<dbReference type="Proteomes" id="UP000515158">
    <property type="component" value="Unplaced"/>
</dbReference>
<reference evidence="3" key="1">
    <citation type="submission" date="2025-08" db="UniProtKB">
        <authorList>
            <consortium name="RefSeq"/>
        </authorList>
    </citation>
    <scope>IDENTIFICATION</scope>
    <source>
        <tissue evidence="3">Total insect</tissue>
    </source>
</reference>
<dbReference type="KEGG" id="tpal:117647383"/>
<keyword evidence="1" id="KW-0732">Signal</keyword>
<accession>A0A6P8Z5B2</accession>